<evidence type="ECO:0000256" key="4">
    <source>
        <dbReference type="ARBA" id="ARBA00022989"/>
    </source>
</evidence>
<dbReference type="InterPro" id="IPR050685">
    <property type="entry name" value="LDLR"/>
</dbReference>
<dbReference type="PRINTS" id="PR00261">
    <property type="entry name" value="LDLRECEPTOR"/>
</dbReference>
<feature type="disulfide bond" evidence="7">
    <location>
        <begin position="176"/>
        <end position="188"/>
    </location>
</feature>
<accession>A0A8S1EVK0</accession>
<comment type="caution">
    <text evidence="8">The sequence shown here is derived from an EMBL/GenBank/DDBJ whole genome shotgun (WGS) entry which is preliminary data.</text>
</comment>
<reference evidence="8 9" key="1">
    <citation type="submission" date="2020-04" db="EMBL/GenBank/DDBJ databases">
        <authorList>
            <person name="Laetsch R D."/>
            <person name="Stevens L."/>
            <person name="Kumar S."/>
            <person name="Blaxter L. M."/>
        </authorList>
    </citation>
    <scope>NUCLEOTIDE SEQUENCE [LARGE SCALE GENOMIC DNA]</scope>
</reference>
<organism evidence="8 9">
    <name type="scientific">Caenorhabditis bovis</name>
    <dbReference type="NCBI Taxonomy" id="2654633"/>
    <lineage>
        <taxon>Eukaryota</taxon>
        <taxon>Metazoa</taxon>
        <taxon>Ecdysozoa</taxon>
        <taxon>Nematoda</taxon>
        <taxon>Chromadorea</taxon>
        <taxon>Rhabditida</taxon>
        <taxon>Rhabditina</taxon>
        <taxon>Rhabditomorpha</taxon>
        <taxon>Rhabditoidea</taxon>
        <taxon>Rhabditidae</taxon>
        <taxon>Peloderinae</taxon>
        <taxon>Caenorhabditis</taxon>
    </lineage>
</organism>
<protein>
    <recommendedName>
        <fullName evidence="10">EGF-like domain-containing protein</fullName>
    </recommendedName>
</protein>
<dbReference type="InterPro" id="IPR002172">
    <property type="entry name" value="LDrepeatLR_classA_rpt"/>
</dbReference>
<dbReference type="PROSITE" id="PS50068">
    <property type="entry name" value="LDLRA_2"/>
    <property type="match status" value="2"/>
</dbReference>
<dbReference type="PANTHER" id="PTHR24270:SF62">
    <property type="entry name" value="LOW-DENSITY LIPOPROTEIN RECEPTOR-RELATED PROTEIN 2"/>
    <property type="match status" value="1"/>
</dbReference>
<name>A0A8S1EVK0_9PELO</name>
<dbReference type="PANTHER" id="PTHR24270">
    <property type="entry name" value="LOW-DENSITY LIPOPROTEIN RECEPTOR-RELATED"/>
    <property type="match status" value="1"/>
</dbReference>
<evidence type="ECO:0000256" key="1">
    <source>
        <dbReference type="ARBA" id="ARBA00004167"/>
    </source>
</evidence>
<dbReference type="OrthoDB" id="6514358at2759"/>
<keyword evidence="9" id="KW-1185">Reference proteome</keyword>
<dbReference type="Pfam" id="PF00057">
    <property type="entry name" value="Ldl_recept_a"/>
    <property type="match status" value="2"/>
</dbReference>
<keyword evidence="6 7" id="KW-1015">Disulfide bond</keyword>
<evidence type="ECO:0000256" key="6">
    <source>
        <dbReference type="ARBA" id="ARBA00023157"/>
    </source>
</evidence>
<evidence type="ECO:0000256" key="3">
    <source>
        <dbReference type="ARBA" id="ARBA00022737"/>
    </source>
</evidence>
<feature type="disulfide bond" evidence="7">
    <location>
        <begin position="183"/>
        <end position="201"/>
    </location>
</feature>
<evidence type="ECO:0000313" key="9">
    <source>
        <dbReference type="Proteomes" id="UP000494206"/>
    </source>
</evidence>
<proteinExistence type="predicted"/>
<evidence type="ECO:0000256" key="5">
    <source>
        <dbReference type="ARBA" id="ARBA00023136"/>
    </source>
</evidence>
<keyword evidence="3" id="KW-0677">Repeat</keyword>
<dbReference type="EMBL" id="CADEPM010000003">
    <property type="protein sequence ID" value="CAB3403531.1"/>
    <property type="molecule type" value="Genomic_DNA"/>
</dbReference>
<evidence type="ECO:0000256" key="2">
    <source>
        <dbReference type="ARBA" id="ARBA00022692"/>
    </source>
</evidence>
<dbReference type="Gene3D" id="4.10.400.10">
    <property type="entry name" value="Low-density Lipoprotein Receptor"/>
    <property type="match status" value="2"/>
</dbReference>
<evidence type="ECO:0000313" key="8">
    <source>
        <dbReference type="EMBL" id="CAB3403531.1"/>
    </source>
</evidence>
<dbReference type="GO" id="GO:0005886">
    <property type="term" value="C:plasma membrane"/>
    <property type="evidence" value="ECO:0007669"/>
    <property type="project" value="TreeGrafter"/>
</dbReference>
<gene>
    <name evidence="8" type="ORF">CBOVIS_LOCUS5994</name>
</gene>
<evidence type="ECO:0008006" key="10">
    <source>
        <dbReference type="Google" id="ProtNLM"/>
    </source>
</evidence>
<dbReference type="GO" id="GO:0016192">
    <property type="term" value="P:vesicle-mediated transport"/>
    <property type="evidence" value="ECO:0007669"/>
    <property type="project" value="UniProtKB-ARBA"/>
</dbReference>
<keyword evidence="2" id="KW-0812">Transmembrane</keyword>
<comment type="caution">
    <text evidence="7">Lacks conserved residue(s) required for the propagation of feature annotation.</text>
</comment>
<keyword evidence="4" id="KW-1133">Transmembrane helix</keyword>
<dbReference type="SUPFAM" id="SSF57424">
    <property type="entry name" value="LDL receptor-like module"/>
    <property type="match status" value="3"/>
</dbReference>
<dbReference type="CDD" id="cd00112">
    <property type="entry name" value="LDLa"/>
    <property type="match status" value="2"/>
</dbReference>
<dbReference type="Proteomes" id="UP000494206">
    <property type="component" value="Unassembled WGS sequence"/>
</dbReference>
<keyword evidence="5" id="KW-0472">Membrane</keyword>
<dbReference type="InterPro" id="IPR036055">
    <property type="entry name" value="LDL_receptor-like_sf"/>
</dbReference>
<comment type="subcellular location">
    <subcellularLocation>
        <location evidence="1">Membrane</location>
        <topology evidence="1">Single-pass membrane protein</topology>
    </subcellularLocation>
</comment>
<dbReference type="AlphaFoldDB" id="A0A8S1EVK0"/>
<dbReference type="SMART" id="SM00192">
    <property type="entry name" value="LDLa"/>
    <property type="match status" value="3"/>
</dbReference>
<evidence type="ECO:0000256" key="7">
    <source>
        <dbReference type="PROSITE-ProRule" id="PRU00124"/>
    </source>
</evidence>
<sequence>MINKCIRLYRVDYPQKIGARCGLLQFDCDPLARTPLCIPVSAVRDCTPDCPNSSDEWCPMGKVLCDLNLKANQCGICVFPHEMTSRCLDRKWKHLCDYQGTVKCATTMNCVFSKWLMDGKDDCGDGSDEDVCNRGLLDCGRSPAPTTPIAIETTTEEAENVTKPNKTISVVYKSQCDFDEFRCLDGECTPVANVLDGKEDCQDGSDENYCEMTEACAETARCAFQRDVRAFGCGCPRNFERDESGICEPIPPNKEKL</sequence>